<proteinExistence type="inferred from homology"/>
<dbReference type="GO" id="GO:0006189">
    <property type="term" value="P:'de novo' IMP biosynthetic process"/>
    <property type="evidence" value="ECO:0007669"/>
    <property type="project" value="InterPro"/>
</dbReference>
<dbReference type="EMBL" id="KF900507">
    <property type="protein sequence ID" value="AIE97431.1"/>
    <property type="molecule type" value="Genomic_DNA"/>
</dbReference>
<dbReference type="CDD" id="cd08645">
    <property type="entry name" value="FMT_core_GART"/>
    <property type="match status" value="1"/>
</dbReference>
<dbReference type="InterPro" id="IPR036477">
    <property type="entry name" value="Formyl_transf_N_sf"/>
</dbReference>
<protein>
    <recommendedName>
        <fullName evidence="2">phosphoribosylglycinamide formyltransferase 1</fullName>
        <ecNumber evidence="2">2.1.2.2</ecNumber>
    </recommendedName>
</protein>
<evidence type="ECO:0000313" key="6">
    <source>
        <dbReference type="EMBL" id="AIE97431.1"/>
    </source>
</evidence>
<evidence type="ECO:0000256" key="2">
    <source>
        <dbReference type="ARBA" id="ARBA00012254"/>
    </source>
</evidence>
<name>A0A075G686_9EURY</name>
<dbReference type="PANTHER" id="PTHR43369">
    <property type="entry name" value="PHOSPHORIBOSYLGLYCINAMIDE FORMYLTRANSFERASE"/>
    <property type="match status" value="1"/>
</dbReference>
<dbReference type="NCBIfam" id="TIGR00639">
    <property type="entry name" value="PurN"/>
    <property type="match status" value="1"/>
</dbReference>
<dbReference type="AlphaFoldDB" id="A0A075G686"/>
<dbReference type="HAMAP" id="MF_01930">
    <property type="entry name" value="PurN"/>
    <property type="match status" value="1"/>
</dbReference>
<accession>A0A075G686</accession>
<evidence type="ECO:0000256" key="1">
    <source>
        <dbReference type="ARBA" id="ARBA00005054"/>
    </source>
</evidence>
<evidence type="ECO:0000256" key="3">
    <source>
        <dbReference type="ARBA" id="ARBA00022679"/>
    </source>
</evidence>
<gene>
    <name evidence="6" type="primary">purN</name>
</gene>
<dbReference type="InterPro" id="IPR002376">
    <property type="entry name" value="Formyl_transf_N"/>
</dbReference>
<organism evidence="6">
    <name type="scientific">uncultured marine group II/III euryarchaeote AD1000_99_D12</name>
    <dbReference type="NCBI Taxonomy" id="1457831"/>
    <lineage>
        <taxon>Archaea</taxon>
        <taxon>Methanobacteriati</taxon>
        <taxon>Methanobacteriota</taxon>
        <taxon>environmental samples</taxon>
    </lineage>
</organism>
<dbReference type="Pfam" id="PF00551">
    <property type="entry name" value="Formyl_trans_N"/>
    <property type="match status" value="1"/>
</dbReference>
<dbReference type="Gene3D" id="3.40.50.170">
    <property type="entry name" value="Formyl transferase, N-terminal domain"/>
    <property type="match status" value="1"/>
</dbReference>
<dbReference type="InterPro" id="IPR004607">
    <property type="entry name" value="GART"/>
</dbReference>
<feature type="domain" description="Formyl transferase N-terminal" evidence="5">
    <location>
        <begin position="1"/>
        <end position="181"/>
    </location>
</feature>
<dbReference type="PANTHER" id="PTHR43369:SF2">
    <property type="entry name" value="PHOSPHORIBOSYLGLYCINAMIDE FORMYLTRANSFERASE"/>
    <property type="match status" value="1"/>
</dbReference>
<keyword evidence="4" id="KW-0658">Purine biosynthesis</keyword>
<dbReference type="GO" id="GO:0004644">
    <property type="term" value="F:phosphoribosylglycinamide formyltransferase activity"/>
    <property type="evidence" value="ECO:0007669"/>
    <property type="project" value="UniProtKB-EC"/>
</dbReference>
<sequence length="201" mass="22310">MKVGVMASGRGSNFQALIDAAEKGEIPDADLIHLIVNKKDAYAIERAKKHEINYTLITSHDKTRREFDQSVLKLLKELDIEIVVLAGFMRILTPEFIDAYRNRILNIHPSLLPSFPGAHAHRDAIKYGVKVSGCTAHLVDEGIDSGPIIMQTSVTLSDGETEESLADKILKYEHQILPKALQLLCSGKIGVNGRRRKIKSD</sequence>
<dbReference type="EC" id="2.1.2.2" evidence="2"/>
<evidence type="ECO:0000259" key="5">
    <source>
        <dbReference type="Pfam" id="PF00551"/>
    </source>
</evidence>
<reference evidence="6" key="1">
    <citation type="journal article" date="2014" name="Genome Biol. Evol.">
        <title>Pangenome evidence for extensive interdomain horizontal transfer affecting lineage core and shell genes in uncultured planktonic thaumarchaeota and euryarchaeota.</title>
        <authorList>
            <person name="Deschamps P."/>
            <person name="Zivanovic Y."/>
            <person name="Moreira D."/>
            <person name="Rodriguez-Valera F."/>
            <person name="Lopez-Garcia P."/>
        </authorList>
    </citation>
    <scope>NUCLEOTIDE SEQUENCE</scope>
</reference>
<dbReference type="GO" id="GO:0005737">
    <property type="term" value="C:cytoplasm"/>
    <property type="evidence" value="ECO:0007669"/>
    <property type="project" value="TreeGrafter"/>
</dbReference>
<dbReference type="SUPFAM" id="SSF53328">
    <property type="entry name" value="Formyltransferase"/>
    <property type="match status" value="1"/>
</dbReference>
<evidence type="ECO:0000256" key="4">
    <source>
        <dbReference type="ARBA" id="ARBA00022755"/>
    </source>
</evidence>
<keyword evidence="3 6" id="KW-0808">Transferase</keyword>
<comment type="pathway">
    <text evidence="1">Purine metabolism; IMP biosynthesis via de novo pathway; N(2)-formyl-N(1)-(5-phospho-D-ribosyl)glycinamide from N(1)-(5-phospho-D-ribosyl)glycinamide (10-formyl THF route): step 1/1.</text>
</comment>